<accession>A0A0C3XJM7</accession>
<dbReference type="PANTHER" id="PTHR36335:SF1">
    <property type="entry name" value="CHAPERONE DNAJ-DOMAIN SUPERFAMILY PROTEIN"/>
    <property type="match status" value="1"/>
</dbReference>
<dbReference type="HOGENOM" id="CLU_029575_0_0_1"/>
<evidence type="ECO:0000313" key="3">
    <source>
        <dbReference type="EMBL" id="AES97213.2"/>
    </source>
</evidence>
<dbReference type="KEGG" id="mtr:11427264"/>
<dbReference type="EMBL" id="CM001221">
    <property type="protein sequence ID" value="AES97213.2"/>
    <property type="molecule type" value="Genomic_DNA"/>
</dbReference>
<keyword evidence="6" id="KW-1185">Reference proteome</keyword>
<feature type="compositionally biased region" description="Basic and acidic residues" evidence="2">
    <location>
        <begin position="1"/>
        <end position="12"/>
    </location>
</feature>
<feature type="compositionally biased region" description="Polar residues" evidence="2">
    <location>
        <begin position="275"/>
        <end position="288"/>
    </location>
</feature>
<feature type="compositionally biased region" description="Basic and acidic residues" evidence="2">
    <location>
        <begin position="224"/>
        <end position="234"/>
    </location>
</feature>
<feature type="compositionally biased region" description="Polar residues" evidence="2">
    <location>
        <begin position="210"/>
        <end position="223"/>
    </location>
</feature>
<reference evidence="3 6" key="1">
    <citation type="journal article" date="2011" name="Nature">
        <title>The Medicago genome provides insight into the evolution of rhizobial symbioses.</title>
        <authorList>
            <person name="Young N.D."/>
            <person name="Debelle F."/>
            <person name="Oldroyd G.E."/>
            <person name="Geurts R."/>
            <person name="Cannon S.B."/>
            <person name="Udvardi M.K."/>
            <person name="Benedito V.A."/>
            <person name="Mayer K.F."/>
            <person name="Gouzy J."/>
            <person name="Schoof H."/>
            <person name="Van de Peer Y."/>
            <person name="Proost S."/>
            <person name="Cook D.R."/>
            <person name="Meyers B.C."/>
            <person name="Spannagl M."/>
            <person name="Cheung F."/>
            <person name="De Mita S."/>
            <person name="Krishnakumar V."/>
            <person name="Gundlach H."/>
            <person name="Zhou S."/>
            <person name="Mudge J."/>
            <person name="Bharti A.K."/>
            <person name="Murray J.D."/>
            <person name="Naoumkina M.A."/>
            <person name="Rosen B."/>
            <person name="Silverstein K.A."/>
            <person name="Tang H."/>
            <person name="Rombauts S."/>
            <person name="Zhao P.X."/>
            <person name="Zhou P."/>
            <person name="Barbe V."/>
            <person name="Bardou P."/>
            <person name="Bechner M."/>
            <person name="Bellec A."/>
            <person name="Berger A."/>
            <person name="Berges H."/>
            <person name="Bidwell S."/>
            <person name="Bisseling T."/>
            <person name="Choisne N."/>
            <person name="Couloux A."/>
            <person name="Denny R."/>
            <person name="Deshpande S."/>
            <person name="Dai X."/>
            <person name="Doyle J.J."/>
            <person name="Dudez A.M."/>
            <person name="Farmer A.D."/>
            <person name="Fouteau S."/>
            <person name="Franken C."/>
            <person name="Gibelin C."/>
            <person name="Gish J."/>
            <person name="Goldstein S."/>
            <person name="Gonzalez A.J."/>
            <person name="Green P.J."/>
            <person name="Hallab A."/>
            <person name="Hartog M."/>
            <person name="Hua A."/>
            <person name="Humphray S.J."/>
            <person name="Jeong D.H."/>
            <person name="Jing Y."/>
            <person name="Jocker A."/>
            <person name="Kenton S.M."/>
            <person name="Kim D.J."/>
            <person name="Klee K."/>
            <person name="Lai H."/>
            <person name="Lang C."/>
            <person name="Lin S."/>
            <person name="Macmil S.L."/>
            <person name="Magdelenat G."/>
            <person name="Matthews L."/>
            <person name="McCorrison J."/>
            <person name="Monaghan E.L."/>
            <person name="Mun J.H."/>
            <person name="Najar F.Z."/>
            <person name="Nicholson C."/>
            <person name="Noirot C."/>
            <person name="O'Bleness M."/>
            <person name="Paule C.R."/>
            <person name="Poulain J."/>
            <person name="Prion F."/>
            <person name="Qin B."/>
            <person name="Qu C."/>
            <person name="Retzel E.F."/>
            <person name="Riddle C."/>
            <person name="Sallet E."/>
            <person name="Samain S."/>
            <person name="Samson N."/>
            <person name="Sanders I."/>
            <person name="Saurat O."/>
            <person name="Scarpelli C."/>
            <person name="Schiex T."/>
            <person name="Segurens B."/>
            <person name="Severin A.J."/>
            <person name="Sherrier D.J."/>
            <person name="Shi R."/>
            <person name="Sims S."/>
            <person name="Singer S.R."/>
            <person name="Sinharoy S."/>
            <person name="Sterck L."/>
            <person name="Viollet A."/>
            <person name="Wang B.B."/>
            <person name="Wang K."/>
            <person name="Wang M."/>
            <person name="Wang X."/>
            <person name="Warfsmann J."/>
            <person name="Weissenbach J."/>
            <person name="White D.D."/>
            <person name="White J.D."/>
            <person name="Wiley G.B."/>
            <person name="Wincker P."/>
            <person name="Xing Y."/>
            <person name="Yang L."/>
            <person name="Yao Z."/>
            <person name="Ying F."/>
            <person name="Zhai J."/>
            <person name="Zhou L."/>
            <person name="Zuber A."/>
            <person name="Denarie J."/>
            <person name="Dixon R.A."/>
            <person name="May G.D."/>
            <person name="Schwartz D.C."/>
            <person name="Rogers J."/>
            <person name="Quetier F."/>
            <person name="Town C.D."/>
            <person name="Roe B.A."/>
        </authorList>
    </citation>
    <scope>NUCLEOTIDE SEQUENCE [LARGE SCALE GENOMIC DNA]</scope>
    <source>
        <strain evidence="3">A17</strain>
        <strain evidence="5 6">cv. Jemalong A17</strain>
    </source>
</reference>
<keyword evidence="3" id="KW-0346">Stress response</keyword>
<evidence type="ECO:0000256" key="2">
    <source>
        <dbReference type="SAM" id="MobiDB-lite"/>
    </source>
</evidence>
<dbReference type="Proteomes" id="UP000002051">
    <property type="component" value="Chromosome 5"/>
</dbReference>
<keyword evidence="1" id="KW-0175">Coiled coil</keyword>
<evidence type="ECO:0000313" key="5">
    <source>
        <dbReference type="EnsemblPlants" id="AES97213"/>
    </source>
</evidence>
<feature type="compositionally biased region" description="Basic and acidic residues" evidence="2">
    <location>
        <begin position="363"/>
        <end position="381"/>
    </location>
</feature>
<feature type="region of interest" description="Disordered" evidence="2">
    <location>
        <begin position="198"/>
        <end position="394"/>
    </location>
</feature>
<dbReference type="OrthoDB" id="498970at2759"/>
<feature type="compositionally biased region" description="Basic and acidic residues" evidence="2">
    <location>
        <begin position="289"/>
        <end position="309"/>
    </location>
</feature>
<accession>G7JY54</accession>
<evidence type="ECO:0000313" key="6">
    <source>
        <dbReference type="Proteomes" id="UP000002051"/>
    </source>
</evidence>
<dbReference type="SUPFAM" id="SSF46565">
    <property type="entry name" value="Chaperone J-domain"/>
    <property type="match status" value="1"/>
</dbReference>
<feature type="compositionally biased region" description="Basic and acidic residues" evidence="2">
    <location>
        <begin position="253"/>
        <end position="263"/>
    </location>
</feature>
<dbReference type="PaxDb" id="3880-AES97213"/>
<reference evidence="3 6" key="2">
    <citation type="journal article" date="2014" name="BMC Genomics">
        <title>An improved genome release (version Mt4.0) for the model legume Medicago truncatula.</title>
        <authorList>
            <person name="Tang H."/>
            <person name="Krishnakumar V."/>
            <person name="Bidwell S."/>
            <person name="Rosen B."/>
            <person name="Chan A."/>
            <person name="Zhou S."/>
            <person name="Gentzbittel L."/>
            <person name="Childs K.L."/>
            <person name="Yandell M."/>
            <person name="Gundlach H."/>
            <person name="Mayer K.F."/>
            <person name="Schwartz D.C."/>
            <person name="Town C.D."/>
        </authorList>
    </citation>
    <scope>GENOME REANNOTATION</scope>
    <source>
        <strain evidence="5 6">cv. Jemalong A17</strain>
    </source>
</reference>
<dbReference type="Gene3D" id="1.10.287.110">
    <property type="entry name" value="DnaJ domain"/>
    <property type="match status" value="1"/>
</dbReference>
<feature type="region of interest" description="Disordered" evidence="2">
    <location>
        <begin position="47"/>
        <end position="121"/>
    </location>
</feature>
<dbReference type="PANTHER" id="PTHR36335">
    <property type="entry name" value="CHAPERONE DNAJ-DOMAIN SUPERFAMILY PROTEIN"/>
    <property type="match status" value="1"/>
</dbReference>
<feature type="compositionally biased region" description="Polar residues" evidence="2">
    <location>
        <begin position="313"/>
        <end position="331"/>
    </location>
</feature>
<dbReference type="InterPro" id="IPR036869">
    <property type="entry name" value="J_dom_sf"/>
</dbReference>
<sequence>MLGKGVSREHFRPRTCSSGKNASKTGQAKGDLENIVFIDLDSDHFDDVEIIGSSGPSKDRTSTPQSVISIDDDDDDDSDDDDDDDDDESGDVDQSGIDVDGVGELDSDASSNKRFSMPSSSARKSIYVDVDDCDVYENGSVSKRQKSNKASASNVWKKVFSPNAKERNRYGLYGSESDSSDSDCSDCEVIKREQWEEDTAMKKGRVFNEHVSSSGLHTNNYNNREVENRSEKHGKGPLYGPSCSKENQSSFTGKDDIRNGERTTKKKVNPCPKSKNCNFCNDGIGSSKSRNELGDDESTFKDDIQHGEKVSACPNSENSNFCNGVAGSSSLKKGVGDKESKFMSSNQGAHDMQVDDDESPLNAHDRQVDNEESPLRSKDDNISEENSNGASFDERHINGHELALNTQDADLTASNEKNIINQKEKHKQTDLYKKAMEEELASRQRQLQIQAEEAQKMRKRKKAENSRLLDIERRSKERLEEVRETLKKDKELMNTKDELRVEIKKKLNHLENRCIDMTSLLRGLGVNVGASLRQPTQKEVHTAYKHAMLKFHPDRASKTDIREQVEAEETCKLISRMKEKFCSTSWR</sequence>
<feature type="coiled-coil region" evidence="1">
    <location>
        <begin position="433"/>
        <end position="513"/>
    </location>
</feature>
<dbReference type="EnsemblPlants" id="AES97213">
    <property type="protein sequence ID" value="AES97213"/>
    <property type="gene ID" value="MTR_5g047140"/>
</dbReference>
<dbReference type="eggNOG" id="ENOG502QZR2">
    <property type="taxonomic scope" value="Eukaryota"/>
</dbReference>
<protein>
    <submittedName>
        <fullName evidence="3">Heat shock protein-binding protein</fullName>
    </submittedName>
    <submittedName>
        <fullName evidence="4">Putative DnaJ domain-containing protein</fullName>
    </submittedName>
</protein>
<evidence type="ECO:0000256" key="1">
    <source>
        <dbReference type="SAM" id="Coils"/>
    </source>
</evidence>
<reference evidence="5" key="3">
    <citation type="submission" date="2015-04" db="UniProtKB">
        <authorList>
            <consortium name="EnsemblPlants"/>
        </authorList>
    </citation>
    <scope>IDENTIFICATION</scope>
    <source>
        <strain evidence="5">cv. Jemalong A17</strain>
    </source>
</reference>
<dbReference type="EMBL" id="PSQE01000005">
    <property type="protein sequence ID" value="RHN55648.1"/>
    <property type="molecule type" value="Genomic_DNA"/>
</dbReference>
<proteinExistence type="predicted"/>
<evidence type="ECO:0000313" key="4">
    <source>
        <dbReference type="EMBL" id="RHN55648.1"/>
    </source>
</evidence>
<organism evidence="3 6">
    <name type="scientific">Medicago truncatula</name>
    <name type="common">Barrel medic</name>
    <name type="synonym">Medicago tribuloides</name>
    <dbReference type="NCBI Taxonomy" id="3880"/>
    <lineage>
        <taxon>Eukaryota</taxon>
        <taxon>Viridiplantae</taxon>
        <taxon>Streptophyta</taxon>
        <taxon>Embryophyta</taxon>
        <taxon>Tracheophyta</taxon>
        <taxon>Spermatophyta</taxon>
        <taxon>Magnoliopsida</taxon>
        <taxon>eudicotyledons</taxon>
        <taxon>Gunneridae</taxon>
        <taxon>Pentapetalae</taxon>
        <taxon>rosids</taxon>
        <taxon>fabids</taxon>
        <taxon>Fabales</taxon>
        <taxon>Fabaceae</taxon>
        <taxon>Papilionoideae</taxon>
        <taxon>50 kb inversion clade</taxon>
        <taxon>NPAAA clade</taxon>
        <taxon>Hologalegina</taxon>
        <taxon>IRL clade</taxon>
        <taxon>Trifolieae</taxon>
        <taxon>Medicago</taxon>
    </lineage>
</organism>
<feature type="region of interest" description="Disordered" evidence="2">
    <location>
        <begin position="1"/>
        <end position="31"/>
    </location>
</feature>
<dbReference type="STRING" id="3880.G7JY54"/>
<dbReference type="AlphaFoldDB" id="G7JY54"/>
<feature type="compositionally biased region" description="Polar residues" evidence="2">
    <location>
        <begin position="108"/>
        <end position="121"/>
    </location>
</feature>
<reference evidence="4" key="4">
    <citation type="journal article" date="2018" name="Nat. Plants">
        <title>Whole-genome landscape of Medicago truncatula symbiotic genes.</title>
        <authorList>
            <person name="Pecrix Y."/>
            <person name="Gamas P."/>
            <person name="Carrere S."/>
        </authorList>
    </citation>
    <scope>NUCLEOTIDE SEQUENCE</scope>
    <source>
        <tissue evidence="4">Leaves</tissue>
    </source>
</reference>
<feature type="compositionally biased region" description="Acidic residues" evidence="2">
    <location>
        <begin position="70"/>
        <end position="91"/>
    </location>
</feature>
<gene>
    <name evidence="5" type="primary">11427264</name>
    <name evidence="3" type="ordered locus">MTR_5g047140</name>
    <name evidence="4" type="ORF">MtrunA17_Chr5g0420191</name>
</gene>
<name>G7JY54_MEDTR</name>
<dbReference type="Gramene" id="rna30864">
    <property type="protein sequence ID" value="RHN55648.1"/>
    <property type="gene ID" value="gene30864"/>
</dbReference>
<dbReference type="ExpressionAtlas" id="G7JY54">
    <property type="expression patterns" value="differential"/>
</dbReference>
<dbReference type="Proteomes" id="UP000265566">
    <property type="component" value="Chromosome 5"/>
</dbReference>
<feature type="compositionally biased region" description="Polar residues" evidence="2">
    <location>
        <begin position="15"/>
        <end position="26"/>
    </location>
</feature>